<reference evidence="1" key="1">
    <citation type="submission" date="2020-02" db="EMBL/GenBank/DDBJ databases">
        <authorList>
            <person name="Meier V. D."/>
        </authorList>
    </citation>
    <scope>NUCLEOTIDE SEQUENCE</scope>
    <source>
        <strain evidence="1">AVDCRST_MAG27</strain>
    </source>
</reference>
<organism evidence="1">
    <name type="scientific">uncultured Craurococcus sp</name>
    <dbReference type="NCBI Taxonomy" id="1135998"/>
    <lineage>
        <taxon>Bacteria</taxon>
        <taxon>Pseudomonadati</taxon>
        <taxon>Pseudomonadota</taxon>
        <taxon>Alphaproteobacteria</taxon>
        <taxon>Acetobacterales</taxon>
        <taxon>Acetobacteraceae</taxon>
        <taxon>Craurococcus</taxon>
        <taxon>environmental samples</taxon>
    </lineage>
</organism>
<dbReference type="AlphaFoldDB" id="A0A6J4H172"/>
<sequence>MTFSLIGRCARTGQIGAAVTTSSIAVGSRVPFCAAGVGAVLTQHRTDPGLGPRGLDLLRSGCGAEAVVAALVASTPHHAWRQIAVLDATGGTAHFHGAKVKPELGAAQGDGVVAIGNILSTDRVPGAMVGAFLATPGLPLAERLMRGLEAGEAAGGEHGAVSSASLMVVWRQAFPHVDLRVDKAEAPLPALRALWEEYAPMADGFLARALEPDEAPLI</sequence>
<dbReference type="Gene3D" id="3.60.20.10">
    <property type="entry name" value="Glutamine Phosphoribosylpyrophosphate, subunit 1, domain 1"/>
    <property type="match status" value="1"/>
</dbReference>
<dbReference type="PANTHER" id="PTHR39328">
    <property type="entry name" value="BLL2871 PROTEIN"/>
    <property type="match status" value="1"/>
</dbReference>
<name>A0A6J4H172_9PROT</name>
<dbReference type="Pfam" id="PF06267">
    <property type="entry name" value="DUF1028"/>
    <property type="match status" value="1"/>
</dbReference>
<accession>A0A6J4H172</accession>
<dbReference type="SUPFAM" id="SSF56235">
    <property type="entry name" value="N-terminal nucleophile aminohydrolases (Ntn hydrolases)"/>
    <property type="match status" value="1"/>
</dbReference>
<evidence type="ECO:0008006" key="2">
    <source>
        <dbReference type="Google" id="ProtNLM"/>
    </source>
</evidence>
<dbReference type="InterPro" id="IPR010430">
    <property type="entry name" value="DUF1028"/>
</dbReference>
<gene>
    <name evidence="1" type="ORF">AVDCRST_MAG27-1104</name>
</gene>
<proteinExistence type="predicted"/>
<protein>
    <recommendedName>
        <fullName evidence="2">Major pilin protein fimA</fullName>
    </recommendedName>
</protein>
<dbReference type="EMBL" id="CADCTD010000001">
    <property type="protein sequence ID" value="CAA9209682.1"/>
    <property type="molecule type" value="Genomic_DNA"/>
</dbReference>
<evidence type="ECO:0000313" key="1">
    <source>
        <dbReference type="EMBL" id="CAA9209682.1"/>
    </source>
</evidence>
<dbReference type="InterPro" id="IPR029055">
    <property type="entry name" value="Ntn_hydrolases_N"/>
</dbReference>
<dbReference type="PANTHER" id="PTHR39328:SF1">
    <property type="entry name" value="BLL2871 PROTEIN"/>
    <property type="match status" value="1"/>
</dbReference>